<keyword evidence="1" id="KW-0812">Transmembrane</keyword>
<name>A0A2I1I276_9ACTO</name>
<feature type="transmembrane region" description="Helical" evidence="1">
    <location>
        <begin position="200"/>
        <end position="218"/>
    </location>
</feature>
<accession>A0A2I1I276</accession>
<dbReference type="EMBL" id="PKKM01000002">
    <property type="protein sequence ID" value="PKY65232.1"/>
    <property type="molecule type" value="Genomic_DNA"/>
</dbReference>
<feature type="transmembrane region" description="Helical" evidence="1">
    <location>
        <begin position="145"/>
        <end position="165"/>
    </location>
</feature>
<dbReference type="Proteomes" id="UP000234198">
    <property type="component" value="Unassembled WGS sequence"/>
</dbReference>
<feature type="transmembrane region" description="Helical" evidence="1">
    <location>
        <begin position="406"/>
        <end position="430"/>
    </location>
</feature>
<keyword evidence="1" id="KW-1133">Transmembrane helix</keyword>
<feature type="transmembrane region" description="Helical" evidence="1">
    <location>
        <begin position="442"/>
        <end position="469"/>
    </location>
</feature>
<protein>
    <recommendedName>
        <fullName evidence="4">Type VII secretion integral membrane protein EccD</fullName>
    </recommendedName>
</protein>
<dbReference type="AlphaFoldDB" id="A0A2I1I276"/>
<keyword evidence="1" id="KW-0472">Membrane</keyword>
<feature type="transmembrane region" description="Helical" evidence="1">
    <location>
        <begin position="351"/>
        <end position="368"/>
    </location>
</feature>
<evidence type="ECO:0008006" key="4">
    <source>
        <dbReference type="Google" id="ProtNLM"/>
    </source>
</evidence>
<evidence type="ECO:0000256" key="1">
    <source>
        <dbReference type="SAM" id="Phobius"/>
    </source>
</evidence>
<feature type="transmembrane region" description="Helical" evidence="1">
    <location>
        <begin position="174"/>
        <end position="194"/>
    </location>
</feature>
<proteinExistence type="predicted"/>
<feature type="transmembrane region" description="Helical" evidence="1">
    <location>
        <begin position="225"/>
        <end position="242"/>
    </location>
</feature>
<feature type="transmembrane region" description="Helical" evidence="1">
    <location>
        <begin position="375"/>
        <end position="394"/>
    </location>
</feature>
<organism evidence="2 3">
    <name type="scientific">Schaalia odontolytica</name>
    <dbReference type="NCBI Taxonomy" id="1660"/>
    <lineage>
        <taxon>Bacteria</taxon>
        <taxon>Bacillati</taxon>
        <taxon>Actinomycetota</taxon>
        <taxon>Actinomycetes</taxon>
        <taxon>Actinomycetales</taxon>
        <taxon>Actinomycetaceae</taxon>
        <taxon>Schaalia</taxon>
    </lineage>
</organism>
<dbReference type="RefSeq" id="WP_101600617.1">
    <property type="nucleotide sequence ID" value="NZ_PKKM01000002.1"/>
</dbReference>
<reference evidence="2 3" key="1">
    <citation type="submission" date="2017-12" db="EMBL/GenBank/DDBJ databases">
        <title>Phylogenetic diversity of female urinary microbiome.</title>
        <authorList>
            <person name="Thomas-White K."/>
            <person name="Wolfe A.J."/>
        </authorList>
    </citation>
    <scope>NUCLEOTIDE SEQUENCE [LARGE SCALE GENOMIC DNA]</scope>
    <source>
        <strain evidence="2 3">UMB0018</strain>
    </source>
</reference>
<feature type="transmembrane region" description="Helical" evidence="1">
    <location>
        <begin position="321"/>
        <end position="339"/>
    </location>
</feature>
<sequence length="473" mass="49307">MSATMVSVTVIDSDGTSDFAAPEGTTVAGLCAMLEIDLSLPSVRVSYADGRPLEGSAVLGRDLPAGSTIALSSRVLSAQQLNEASARQDNQWLSPVLALVGLCFLVLGTVSALCLLPILGDAALAIYEHAEDGPLWAKTVSSVPVWLRAVCSLVCCIGSIAPLFVSRKVRSRPTLLLLMPALAGYSAIGLVSVADIHALTIAPVVGVWVALIVSLAVVSLTVTPSALSALLAWVCATVLITIDAFPLFSVIDIAPLAVMIGVYLFLMAPRLSLRVPDTQLIDVSAVQTVASRIRQPPVQKPSAVTGGRMAVVLGHTEARNTLLVVASAAFVLAGGIPLARTVTPDLDMGQGIAGIVLVIASIVVLLTAPRSTRTYLGRILPRLTALALLCALLVGDWTNALKGVDWFFPLVPLCVLIVISVVTVVMTSIVETTNNAALIGTILDFVQSFCTFALLPAAVMASGLFSFAWRAVL</sequence>
<gene>
    <name evidence="2" type="ORF">CYJ22_01745</name>
</gene>
<feature type="transmembrane region" description="Helical" evidence="1">
    <location>
        <begin position="96"/>
        <end position="119"/>
    </location>
</feature>
<evidence type="ECO:0000313" key="2">
    <source>
        <dbReference type="EMBL" id="PKY65232.1"/>
    </source>
</evidence>
<evidence type="ECO:0000313" key="3">
    <source>
        <dbReference type="Proteomes" id="UP000234198"/>
    </source>
</evidence>
<comment type="caution">
    <text evidence="2">The sequence shown here is derived from an EMBL/GenBank/DDBJ whole genome shotgun (WGS) entry which is preliminary data.</text>
</comment>